<evidence type="ECO:0000313" key="1">
    <source>
        <dbReference type="EMBL" id="PXZ07575.1"/>
    </source>
</evidence>
<sequence>MISNLTVDSSGRNISWMNCNSTISKNFKMKVFQVVEIKFLNQILIISDYKENGEKNMFIYDENGYCIANPKMPSSEFYGVYAIWYRDNNKLQTVVLLSNANSSYEKKCMFNLETFVFSNFSETK</sequence>
<protein>
    <submittedName>
        <fullName evidence="1">Uncharacterized protein</fullName>
    </submittedName>
</protein>
<gene>
    <name evidence="1" type="ORF">DKK70_06920</name>
</gene>
<dbReference type="OrthoDB" id="8447155at2"/>
<accession>A0A2V4E2X8</accession>
<dbReference type="RefSeq" id="WP_110433328.1">
    <property type="nucleotide sequence ID" value="NZ_QGLR01000009.1"/>
</dbReference>
<proteinExistence type="predicted"/>
<keyword evidence="2" id="KW-1185">Reference proteome</keyword>
<organism evidence="1 2">
    <name type="scientific">Gilliamella apicola</name>
    <dbReference type="NCBI Taxonomy" id="1196095"/>
    <lineage>
        <taxon>Bacteria</taxon>
        <taxon>Pseudomonadati</taxon>
        <taxon>Pseudomonadota</taxon>
        <taxon>Gammaproteobacteria</taxon>
        <taxon>Orbales</taxon>
        <taxon>Orbaceae</taxon>
        <taxon>Gilliamella</taxon>
    </lineage>
</organism>
<comment type="caution">
    <text evidence="1">The sequence shown here is derived from an EMBL/GenBank/DDBJ whole genome shotgun (WGS) entry which is preliminary data.</text>
</comment>
<dbReference type="AlphaFoldDB" id="A0A2V4E2X8"/>
<dbReference type="EMBL" id="QGLR01000009">
    <property type="protein sequence ID" value="PXZ07575.1"/>
    <property type="molecule type" value="Genomic_DNA"/>
</dbReference>
<evidence type="ECO:0000313" key="2">
    <source>
        <dbReference type="Proteomes" id="UP000247932"/>
    </source>
</evidence>
<reference evidence="1 2" key="1">
    <citation type="submission" date="2018-05" db="EMBL/GenBank/DDBJ databases">
        <title>Reference genomes for bee gut microbiota database.</title>
        <authorList>
            <person name="Ellegaard K.M."/>
        </authorList>
    </citation>
    <scope>NUCLEOTIDE SEQUENCE [LARGE SCALE GENOMIC DNA]</scope>
    <source>
        <strain evidence="1 2">ESL0182</strain>
    </source>
</reference>
<dbReference type="Proteomes" id="UP000247932">
    <property type="component" value="Unassembled WGS sequence"/>
</dbReference>
<name>A0A2V4E2X8_9GAMM</name>